<sequence>MTMLYNQHLQCAPEIKQYLLVNNLTKDERLVTMEQLEAAFEDRPDELQRVKTNRSDVWFLEDYFYE</sequence>
<dbReference type="Pfam" id="PF17470">
    <property type="entry name" value="Gp45_2"/>
    <property type="match status" value="1"/>
</dbReference>
<gene>
    <name evidence="1" type="ORF">CPT_Muldoon_054</name>
</gene>
<evidence type="ECO:0000313" key="1">
    <source>
        <dbReference type="EMBL" id="QFR56010.1"/>
    </source>
</evidence>
<protein>
    <submittedName>
        <fullName evidence="1">Uncharacterized protein</fullName>
    </submittedName>
</protein>
<dbReference type="EMBL" id="MN095771">
    <property type="protein sequence ID" value="QFR56010.1"/>
    <property type="molecule type" value="Genomic_DNA"/>
</dbReference>
<proteinExistence type="predicted"/>
<dbReference type="InterPro" id="IPR035342">
    <property type="entry name" value="Gp45.2"/>
</dbReference>
<organism evidence="1 2">
    <name type="scientific">Serratia phage Muldoon</name>
    <dbReference type="NCBI Taxonomy" id="2601678"/>
    <lineage>
        <taxon>Viruses</taxon>
        <taxon>Duplodnaviria</taxon>
        <taxon>Heunggongvirae</taxon>
        <taxon>Uroviricota</taxon>
        <taxon>Caudoviricetes</taxon>
        <taxon>Muldoonvirus</taxon>
        <taxon>Muldoonvirus muldoon</taxon>
    </lineage>
</organism>
<keyword evidence="2" id="KW-1185">Reference proteome</keyword>
<evidence type="ECO:0000313" key="2">
    <source>
        <dbReference type="Proteomes" id="UP000326777"/>
    </source>
</evidence>
<reference evidence="2" key="1">
    <citation type="submission" date="2019-06" db="EMBL/GenBank/DDBJ databases">
        <title>Complete genome sequence of Serratia marcescens phage Muldoon.</title>
        <authorList>
            <person name="Campbell S."/>
            <person name="Atkinson C."/>
            <person name="Moreland R."/>
            <person name="Liu M."/>
            <person name="Ramsey J."/>
            <person name="Leavitt J."/>
        </authorList>
    </citation>
    <scope>NUCLEOTIDE SEQUENCE [LARGE SCALE GENOMIC DNA]</scope>
</reference>
<accession>A0A5P8PIY7</accession>
<name>A0A5P8PIY7_9CAUD</name>
<dbReference type="Proteomes" id="UP000326777">
    <property type="component" value="Genome"/>
</dbReference>